<dbReference type="Pfam" id="PF07992">
    <property type="entry name" value="Pyr_redox_2"/>
    <property type="match status" value="1"/>
</dbReference>
<evidence type="ECO:0000256" key="3">
    <source>
        <dbReference type="ARBA" id="ARBA00022827"/>
    </source>
</evidence>
<keyword evidence="8" id="KW-1185">Reference proteome</keyword>
<keyword evidence="7" id="KW-0223">Dioxygenase</keyword>
<accession>A0A840SYP6</accession>
<dbReference type="GO" id="GO:0008860">
    <property type="term" value="F:ferredoxin-NAD+ reductase activity"/>
    <property type="evidence" value="ECO:0007669"/>
    <property type="project" value="UniProtKB-EC"/>
</dbReference>
<evidence type="ECO:0000259" key="6">
    <source>
        <dbReference type="Pfam" id="PF14759"/>
    </source>
</evidence>
<dbReference type="SUPFAM" id="SSF55424">
    <property type="entry name" value="FAD/NAD-linked reductases, dimerisation (C-terminal) domain"/>
    <property type="match status" value="1"/>
</dbReference>
<dbReference type="InterPro" id="IPR016156">
    <property type="entry name" value="FAD/NAD-linked_Rdtase_dimer_sf"/>
</dbReference>
<dbReference type="SUPFAM" id="SSF51905">
    <property type="entry name" value="FAD/NAD(P)-binding domain"/>
    <property type="match status" value="2"/>
</dbReference>
<keyword evidence="3" id="KW-0274">FAD</keyword>
<name>A0A840SYP6_9RHOB</name>
<dbReference type="EMBL" id="JACHFM010000005">
    <property type="protein sequence ID" value="MBB5224192.1"/>
    <property type="molecule type" value="Genomic_DNA"/>
</dbReference>
<dbReference type="EC" id="1.18.1.3" evidence="7"/>
<gene>
    <name evidence="7" type="ORF">HNP73_004153</name>
</gene>
<dbReference type="GO" id="GO:0051213">
    <property type="term" value="F:dioxygenase activity"/>
    <property type="evidence" value="ECO:0007669"/>
    <property type="project" value="UniProtKB-KW"/>
</dbReference>
<dbReference type="Pfam" id="PF14759">
    <property type="entry name" value="Reductase_C"/>
    <property type="match status" value="1"/>
</dbReference>
<evidence type="ECO:0000256" key="4">
    <source>
        <dbReference type="ARBA" id="ARBA00023002"/>
    </source>
</evidence>
<protein>
    <submittedName>
        <fullName evidence="7">3-phenylpropionate/trans-cinnamate dioxygenase ferredoxin reductase subunit</fullName>
        <ecNumber evidence="7">1.18.1.3</ecNumber>
    </submittedName>
</protein>
<dbReference type="PANTHER" id="PTHR43557">
    <property type="entry name" value="APOPTOSIS-INDUCING FACTOR 1"/>
    <property type="match status" value="1"/>
</dbReference>
<dbReference type="InterPro" id="IPR050446">
    <property type="entry name" value="FAD-oxidoreductase/Apoptosis"/>
</dbReference>
<keyword evidence="2" id="KW-0285">Flavoprotein</keyword>
<dbReference type="InterPro" id="IPR028202">
    <property type="entry name" value="Reductase_C"/>
</dbReference>
<dbReference type="AlphaFoldDB" id="A0A840SYP6"/>
<evidence type="ECO:0000313" key="7">
    <source>
        <dbReference type="EMBL" id="MBB5224192.1"/>
    </source>
</evidence>
<comment type="cofactor">
    <cofactor evidence="1">
        <name>FAD</name>
        <dbReference type="ChEBI" id="CHEBI:57692"/>
    </cofactor>
</comment>
<dbReference type="PRINTS" id="PR00411">
    <property type="entry name" value="PNDRDTASEI"/>
</dbReference>
<keyword evidence="4 7" id="KW-0560">Oxidoreductase</keyword>
<dbReference type="GO" id="GO:0005737">
    <property type="term" value="C:cytoplasm"/>
    <property type="evidence" value="ECO:0007669"/>
    <property type="project" value="TreeGrafter"/>
</dbReference>
<organism evidence="7 8">
    <name type="scientific">Amaricoccus macauensis</name>
    <dbReference type="NCBI Taxonomy" id="57001"/>
    <lineage>
        <taxon>Bacteria</taxon>
        <taxon>Pseudomonadati</taxon>
        <taxon>Pseudomonadota</taxon>
        <taxon>Alphaproteobacteria</taxon>
        <taxon>Rhodobacterales</taxon>
        <taxon>Paracoccaceae</taxon>
        <taxon>Amaricoccus</taxon>
    </lineage>
</organism>
<feature type="domain" description="Reductase C-terminal" evidence="6">
    <location>
        <begin position="319"/>
        <end position="388"/>
    </location>
</feature>
<dbReference type="PRINTS" id="PR00368">
    <property type="entry name" value="FADPNR"/>
</dbReference>
<evidence type="ECO:0000259" key="5">
    <source>
        <dbReference type="Pfam" id="PF07992"/>
    </source>
</evidence>
<evidence type="ECO:0000256" key="1">
    <source>
        <dbReference type="ARBA" id="ARBA00001974"/>
    </source>
</evidence>
<dbReference type="Gene3D" id="3.30.390.30">
    <property type="match status" value="1"/>
</dbReference>
<reference evidence="7 8" key="1">
    <citation type="submission" date="2020-08" db="EMBL/GenBank/DDBJ databases">
        <title>Genomic Encyclopedia of Type Strains, Phase IV (KMG-IV): sequencing the most valuable type-strain genomes for metagenomic binning, comparative biology and taxonomic classification.</title>
        <authorList>
            <person name="Goeker M."/>
        </authorList>
    </citation>
    <scope>NUCLEOTIDE SEQUENCE [LARGE SCALE GENOMIC DNA]</scope>
    <source>
        <strain evidence="7 8">DSM 101730</strain>
    </source>
</reference>
<evidence type="ECO:0000256" key="2">
    <source>
        <dbReference type="ARBA" id="ARBA00022630"/>
    </source>
</evidence>
<dbReference type="PANTHER" id="PTHR43557:SF2">
    <property type="entry name" value="RIESKE DOMAIN-CONTAINING PROTEIN-RELATED"/>
    <property type="match status" value="1"/>
</dbReference>
<sequence>MSRIVIVGTGQGGFQAAASLRQEGFEGEIILIGDEPGLPYQRPPLSKAYMADGMADRLLLKPAAFYERASITLRERTRAAAIDRDRRVVTTVDGAEYPYDHLILATGASTFRPPIPGQEADGVEELRTLEDAARLRQRLADTRQAIVIGGGFIGLEFAAVARAAGVAVTVLEAAPRLMGRALSPEMSAWFLEAHRAMGTDVRLGAGARRIESADGKVTGVDTSDQKVIPGDLVLIATGVRPNVGLAEAAGLTVGNGIVVDGTLLTSDPAISALGDCCSFPLPDGSPVRLESVQAAVDHARHIARRLVKGTTDSYAAVPWFWSDQGKHKLQIAGLGTTADEVVRAPGPDDQPVFLLFRDNRLVAVETVNAAGEHMAARRLIGTPKAVLEAAGFGLKQALNAAKAAPPA</sequence>
<dbReference type="RefSeq" id="WP_184154568.1">
    <property type="nucleotide sequence ID" value="NZ_JACHFM010000005.1"/>
</dbReference>
<dbReference type="GO" id="GO:0016651">
    <property type="term" value="F:oxidoreductase activity, acting on NAD(P)H"/>
    <property type="evidence" value="ECO:0007669"/>
    <property type="project" value="TreeGrafter"/>
</dbReference>
<evidence type="ECO:0000313" key="8">
    <source>
        <dbReference type="Proteomes" id="UP000549457"/>
    </source>
</evidence>
<feature type="domain" description="FAD/NAD(P)-binding" evidence="5">
    <location>
        <begin position="3"/>
        <end position="299"/>
    </location>
</feature>
<comment type="caution">
    <text evidence="7">The sequence shown here is derived from an EMBL/GenBank/DDBJ whole genome shotgun (WGS) entry which is preliminary data.</text>
</comment>
<proteinExistence type="predicted"/>
<dbReference type="Gene3D" id="3.50.50.60">
    <property type="entry name" value="FAD/NAD(P)-binding domain"/>
    <property type="match status" value="2"/>
</dbReference>
<dbReference type="InterPro" id="IPR036188">
    <property type="entry name" value="FAD/NAD-bd_sf"/>
</dbReference>
<dbReference type="Proteomes" id="UP000549457">
    <property type="component" value="Unassembled WGS sequence"/>
</dbReference>
<dbReference type="InterPro" id="IPR023753">
    <property type="entry name" value="FAD/NAD-binding_dom"/>
</dbReference>